<evidence type="ECO:0000256" key="1">
    <source>
        <dbReference type="ARBA" id="ARBA00022527"/>
    </source>
</evidence>
<keyword evidence="3" id="KW-0547">Nucleotide-binding</keyword>
<feature type="compositionally biased region" description="Acidic residues" evidence="6">
    <location>
        <begin position="435"/>
        <end position="488"/>
    </location>
</feature>
<evidence type="ECO:0000313" key="9">
    <source>
        <dbReference type="Proteomes" id="UP000799778"/>
    </source>
</evidence>
<dbReference type="GeneID" id="54289472"/>
<keyword evidence="9" id="KW-1185">Reference proteome</keyword>
<evidence type="ECO:0000256" key="2">
    <source>
        <dbReference type="ARBA" id="ARBA00022679"/>
    </source>
</evidence>
<feature type="compositionally biased region" description="Basic and acidic residues" evidence="6">
    <location>
        <begin position="492"/>
        <end position="522"/>
    </location>
</feature>
<dbReference type="PROSITE" id="PS50011">
    <property type="entry name" value="PROTEIN_KINASE_DOM"/>
    <property type="match status" value="1"/>
</dbReference>
<name>A0A6A5XLS4_9PLEO</name>
<keyword evidence="2" id="KW-0808">Transferase</keyword>
<dbReference type="AlphaFoldDB" id="A0A6A5XLS4"/>
<keyword evidence="5" id="KW-0067">ATP-binding</keyword>
<dbReference type="EMBL" id="ML978070">
    <property type="protein sequence ID" value="KAF2014228.1"/>
    <property type="molecule type" value="Genomic_DNA"/>
</dbReference>
<organism evidence="8 9">
    <name type="scientific">Aaosphaeria arxii CBS 175.79</name>
    <dbReference type="NCBI Taxonomy" id="1450172"/>
    <lineage>
        <taxon>Eukaryota</taxon>
        <taxon>Fungi</taxon>
        <taxon>Dikarya</taxon>
        <taxon>Ascomycota</taxon>
        <taxon>Pezizomycotina</taxon>
        <taxon>Dothideomycetes</taxon>
        <taxon>Pleosporomycetidae</taxon>
        <taxon>Pleosporales</taxon>
        <taxon>Pleosporales incertae sedis</taxon>
        <taxon>Aaosphaeria</taxon>
    </lineage>
</organism>
<reference evidence="8" key="1">
    <citation type="journal article" date="2020" name="Stud. Mycol.">
        <title>101 Dothideomycetes genomes: a test case for predicting lifestyles and emergence of pathogens.</title>
        <authorList>
            <person name="Haridas S."/>
            <person name="Albert R."/>
            <person name="Binder M."/>
            <person name="Bloem J."/>
            <person name="Labutti K."/>
            <person name="Salamov A."/>
            <person name="Andreopoulos B."/>
            <person name="Baker S."/>
            <person name="Barry K."/>
            <person name="Bills G."/>
            <person name="Bluhm B."/>
            <person name="Cannon C."/>
            <person name="Castanera R."/>
            <person name="Culley D."/>
            <person name="Daum C."/>
            <person name="Ezra D."/>
            <person name="Gonzalez J."/>
            <person name="Henrissat B."/>
            <person name="Kuo A."/>
            <person name="Liang C."/>
            <person name="Lipzen A."/>
            <person name="Lutzoni F."/>
            <person name="Magnuson J."/>
            <person name="Mondo S."/>
            <person name="Nolan M."/>
            <person name="Ohm R."/>
            <person name="Pangilinan J."/>
            <person name="Park H.-J."/>
            <person name="Ramirez L."/>
            <person name="Alfaro M."/>
            <person name="Sun H."/>
            <person name="Tritt A."/>
            <person name="Yoshinaga Y."/>
            <person name="Zwiers L.-H."/>
            <person name="Turgeon B."/>
            <person name="Goodwin S."/>
            <person name="Spatafora J."/>
            <person name="Crous P."/>
            <person name="Grigoriev I."/>
        </authorList>
    </citation>
    <scope>NUCLEOTIDE SEQUENCE</scope>
    <source>
        <strain evidence="8">CBS 175.79</strain>
    </source>
</reference>
<dbReference type="OrthoDB" id="5979581at2759"/>
<sequence length="593" mass="66321">MAERPARYVNGGLHPVLIGDEFKDQRYKVINKITHGYSSTVWAAEDGWGGGIVALKILTADMLQKGVKELRIMRYIDANRSDHPGCKYISELVDHFFIDGPNGIHLCLVTKLFGLTIDDVRWDTFLYTKFNTKFAREVSRQLLLAVDFLHSIGVVHGDISGERIAFQIPRVSDINFSKIKKGDVIREDAQPLAEGVPKYVVGELDIVSKTIVEEISNIQLFGFSRSFLESERPSYVDSRLSFTPPEMIFSHPLGRSIDIWTLGCVTYGISCGNDPLFRSPEQDRRCMITEIFEVLGPSAAPWMLSQLITGLATGKWKDFQGSECFGGIKTLPFPDRIKKDFHSSSKRGREQDKNHPNDDDLFESLNDEEQEDFFALLIPYLEKTFIADLKKRATTKELQLEPFINDTGYIPDEIPDEIPEDGSEESSSDEHLEDSSDDNSEDSSDDNSEDSSDDNSEDSSDDNSADSSDDNSADSSEDNPEDTSEDNPQDASDDKPDDASDEHLEDASDDKPGDASDDKPDDASDDNPQDVSDDVFQDVSDDVFQDVSDDVFQDASDDNPEDASDNEPDDFSDANNEMSLTLYHACHYPYQLS</sequence>
<dbReference type="GO" id="GO:0004674">
    <property type="term" value="F:protein serine/threonine kinase activity"/>
    <property type="evidence" value="ECO:0007669"/>
    <property type="project" value="UniProtKB-KW"/>
</dbReference>
<evidence type="ECO:0000256" key="6">
    <source>
        <dbReference type="SAM" id="MobiDB-lite"/>
    </source>
</evidence>
<evidence type="ECO:0000256" key="5">
    <source>
        <dbReference type="ARBA" id="ARBA00022840"/>
    </source>
</evidence>
<dbReference type="GO" id="GO:0005524">
    <property type="term" value="F:ATP binding"/>
    <property type="evidence" value="ECO:0007669"/>
    <property type="project" value="UniProtKB-KW"/>
</dbReference>
<feature type="region of interest" description="Disordered" evidence="6">
    <location>
        <begin position="404"/>
        <end position="575"/>
    </location>
</feature>
<feature type="compositionally biased region" description="Basic and acidic residues" evidence="6">
    <location>
        <begin position="341"/>
        <end position="358"/>
    </location>
</feature>
<dbReference type="PANTHER" id="PTHR24058">
    <property type="entry name" value="DUAL SPECIFICITY PROTEIN KINASE"/>
    <property type="match status" value="1"/>
</dbReference>
<proteinExistence type="predicted"/>
<protein>
    <submittedName>
        <fullName evidence="8">Kinase-like protein</fullName>
    </submittedName>
</protein>
<feature type="compositionally biased region" description="Acidic residues" evidence="6">
    <location>
        <begin position="523"/>
        <end position="572"/>
    </location>
</feature>
<dbReference type="Gene3D" id="1.10.510.10">
    <property type="entry name" value="Transferase(Phosphotransferase) domain 1"/>
    <property type="match status" value="1"/>
</dbReference>
<evidence type="ECO:0000313" key="8">
    <source>
        <dbReference type="EMBL" id="KAF2014228.1"/>
    </source>
</evidence>
<evidence type="ECO:0000256" key="3">
    <source>
        <dbReference type="ARBA" id="ARBA00022741"/>
    </source>
</evidence>
<dbReference type="SUPFAM" id="SSF56112">
    <property type="entry name" value="Protein kinase-like (PK-like)"/>
    <property type="match status" value="1"/>
</dbReference>
<gene>
    <name evidence="8" type="ORF">BU24DRAFT_463036</name>
</gene>
<accession>A0A6A5XLS4</accession>
<dbReference type="InterPro" id="IPR011009">
    <property type="entry name" value="Kinase-like_dom_sf"/>
</dbReference>
<keyword evidence="1" id="KW-0723">Serine/threonine-protein kinase</keyword>
<evidence type="ECO:0000256" key="4">
    <source>
        <dbReference type="ARBA" id="ARBA00022777"/>
    </source>
</evidence>
<dbReference type="Proteomes" id="UP000799778">
    <property type="component" value="Unassembled WGS sequence"/>
</dbReference>
<keyword evidence="4 8" id="KW-0418">Kinase</keyword>
<feature type="region of interest" description="Disordered" evidence="6">
    <location>
        <begin position="341"/>
        <end position="362"/>
    </location>
</feature>
<dbReference type="SMART" id="SM00220">
    <property type="entry name" value="S_TKc"/>
    <property type="match status" value="1"/>
</dbReference>
<dbReference type="InterPro" id="IPR050494">
    <property type="entry name" value="Ser_Thr_dual-spec_kinase"/>
</dbReference>
<feature type="domain" description="Protein kinase" evidence="7">
    <location>
        <begin position="27"/>
        <end position="404"/>
    </location>
</feature>
<feature type="compositionally biased region" description="Acidic residues" evidence="6">
    <location>
        <begin position="413"/>
        <end position="427"/>
    </location>
</feature>
<dbReference type="RefSeq" id="XP_033382567.1">
    <property type="nucleotide sequence ID" value="XM_033532075.1"/>
</dbReference>
<dbReference type="InterPro" id="IPR000719">
    <property type="entry name" value="Prot_kinase_dom"/>
</dbReference>
<dbReference type="Gene3D" id="3.30.200.20">
    <property type="entry name" value="Phosphorylase Kinase, domain 1"/>
    <property type="match status" value="1"/>
</dbReference>
<evidence type="ECO:0000259" key="7">
    <source>
        <dbReference type="PROSITE" id="PS50011"/>
    </source>
</evidence>